<protein>
    <submittedName>
        <fullName evidence="2">Unannotated protein</fullName>
    </submittedName>
</protein>
<evidence type="ECO:0000313" key="2">
    <source>
        <dbReference type="EMBL" id="CAB4698685.1"/>
    </source>
</evidence>
<dbReference type="Gene3D" id="3.40.50.720">
    <property type="entry name" value="NAD(P)-binding Rossmann-like Domain"/>
    <property type="match status" value="1"/>
</dbReference>
<dbReference type="Pfam" id="PF22917">
    <property type="entry name" value="PRISE"/>
    <property type="match status" value="1"/>
</dbReference>
<gene>
    <name evidence="2" type="ORF">UFOPK2625_00399</name>
    <name evidence="3" type="ORF">UFOPK2809_01094</name>
    <name evidence="4" type="ORF">UFOPK3425_00397</name>
</gene>
<dbReference type="PANTHER" id="PTHR32487:SF0">
    <property type="entry name" value="3-OXO-DELTA(4,5)-STEROID 5-BETA-REDUCTASE"/>
    <property type="match status" value="1"/>
</dbReference>
<sequence length="354" mass="39191">MTKSSALVIGATGITGYNTATALVKDGWTVYGLSRSPAVQIPGVTHLYADILDPESLKVALAGVEISHVFFATWSRQATEAANCEVNAAMLGNVLEEVGSAGNLEHVALVTGLKHYLGPFEAYATTPVETPFRESQARMPTQNFYYDQEDLLFAAAERYDFTWSVHRASTIIGWAIGNAMNMGVTLAVYASICQATKRPFVFPGSPNQWDGIVDVVDARLLGDHLRWAATAPMAKNQAFNVSNGDVFRWRQMWPKVAANFDLEVPEYKGYPTPLVDQMVDANAEWRSIVEANKLVNYEATHLASWWHSDADLGRQLETFADMSKSRECGFLEYQSSEKSFSDLFAQLREARIIP</sequence>
<organism evidence="2">
    <name type="scientific">freshwater metagenome</name>
    <dbReference type="NCBI Taxonomy" id="449393"/>
    <lineage>
        <taxon>unclassified sequences</taxon>
        <taxon>metagenomes</taxon>
        <taxon>ecological metagenomes</taxon>
    </lineage>
</organism>
<dbReference type="EMBL" id="CAEZZA010000157">
    <property type="protein sequence ID" value="CAB4755227.1"/>
    <property type="molecule type" value="Genomic_DNA"/>
</dbReference>
<evidence type="ECO:0000259" key="1">
    <source>
        <dbReference type="Pfam" id="PF22917"/>
    </source>
</evidence>
<evidence type="ECO:0000313" key="3">
    <source>
        <dbReference type="EMBL" id="CAB4755227.1"/>
    </source>
</evidence>
<feature type="domain" description="PRISE-like Rossmann-fold" evidence="1">
    <location>
        <begin position="66"/>
        <end position="354"/>
    </location>
</feature>
<dbReference type="EMBL" id="CAEZXZ010000040">
    <property type="protein sequence ID" value="CAB4698685.1"/>
    <property type="molecule type" value="Genomic_DNA"/>
</dbReference>
<dbReference type="PANTHER" id="PTHR32487">
    <property type="entry name" value="3-OXO-DELTA(4,5)-STEROID 5-BETA-REDUCTASE"/>
    <property type="match status" value="1"/>
</dbReference>
<dbReference type="AlphaFoldDB" id="A0A6J6PPG4"/>
<proteinExistence type="predicted"/>
<name>A0A6J6PPG4_9ZZZZ</name>
<dbReference type="CDD" id="cd08948">
    <property type="entry name" value="5beta-POR_like_SDR_a"/>
    <property type="match status" value="1"/>
</dbReference>
<accession>A0A6J6PPG4</accession>
<dbReference type="InterPro" id="IPR036291">
    <property type="entry name" value="NAD(P)-bd_dom_sf"/>
</dbReference>
<dbReference type="SUPFAM" id="SSF51735">
    <property type="entry name" value="NAD(P)-binding Rossmann-fold domains"/>
    <property type="match status" value="1"/>
</dbReference>
<reference evidence="2" key="1">
    <citation type="submission" date="2020-05" db="EMBL/GenBank/DDBJ databases">
        <authorList>
            <person name="Chiriac C."/>
            <person name="Salcher M."/>
            <person name="Ghai R."/>
            <person name="Kavagutti S V."/>
        </authorList>
    </citation>
    <scope>NUCLEOTIDE SEQUENCE</scope>
</reference>
<dbReference type="InterPro" id="IPR055222">
    <property type="entry name" value="PRISE-like_Rossmann-fold"/>
</dbReference>
<dbReference type="EMBL" id="CAFBLV010000053">
    <property type="protein sequence ID" value="CAB4866233.1"/>
    <property type="molecule type" value="Genomic_DNA"/>
</dbReference>
<evidence type="ECO:0000313" key="4">
    <source>
        <dbReference type="EMBL" id="CAB4866233.1"/>
    </source>
</evidence>